<name>A0ABW3RS69_9BACL</name>
<dbReference type="PANTHER" id="PTHR35024:SF4">
    <property type="entry name" value="POLYMER-FORMING CYTOSKELETAL PROTEIN"/>
    <property type="match status" value="1"/>
</dbReference>
<organism evidence="2 3">
    <name type="scientific">Paenibacillus puldeungensis</name>
    <dbReference type="NCBI Taxonomy" id="696536"/>
    <lineage>
        <taxon>Bacteria</taxon>
        <taxon>Bacillati</taxon>
        <taxon>Bacillota</taxon>
        <taxon>Bacilli</taxon>
        <taxon>Bacillales</taxon>
        <taxon>Paenibacillaceae</taxon>
        <taxon>Paenibacillus</taxon>
    </lineage>
</organism>
<keyword evidence="3" id="KW-1185">Reference proteome</keyword>
<comment type="caution">
    <text evidence="2">The sequence shown here is derived from an EMBL/GenBank/DDBJ whole genome shotgun (WGS) entry which is preliminary data.</text>
</comment>
<dbReference type="Proteomes" id="UP001597262">
    <property type="component" value="Unassembled WGS sequence"/>
</dbReference>
<sequence length="135" mass="14004">MKLRNQKNVRLDPDTTDTLVGEGSQFEGKLKSDAGIRIEGQVTGDIESEGDVTIGEKGVVHSNIIARNIIIAGEVHGDVTAKSKLSITSKGKLFGNLIASSLSIEEGSLFEGTSKMGNASIGTLSSTEAAAGSEL</sequence>
<dbReference type="Pfam" id="PF04519">
    <property type="entry name" value="Bactofilin"/>
    <property type="match status" value="1"/>
</dbReference>
<dbReference type="EMBL" id="JBHTLM010000001">
    <property type="protein sequence ID" value="MFD1175127.1"/>
    <property type="molecule type" value="Genomic_DNA"/>
</dbReference>
<dbReference type="InterPro" id="IPR007607">
    <property type="entry name" value="BacA/B"/>
</dbReference>
<evidence type="ECO:0000256" key="1">
    <source>
        <dbReference type="ARBA" id="ARBA00044755"/>
    </source>
</evidence>
<dbReference type="PANTHER" id="PTHR35024">
    <property type="entry name" value="HYPOTHETICAL CYTOSOLIC PROTEIN"/>
    <property type="match status" value="1"/>
</dbReference>
<evidence type="ECO:0000313" key="2">
    <source>
        <dbReference type="EMBL" id="MFD1175127.1"/>
    </source>
</evidence>
<proteinExistence type="inferred from homology"/>
<protein>
    <submittedName>
        <fullName evidence="2">Polymer-forming cytoskeletal protein</fullName>
    </submittedName>
</protein>
<accession>A0ABW3RS69</accession>
<comment type="similarity">
    <text evidence="1">Belongs to the bactofilin family.</text>
</comment>
<gene>
    <name evidence="2" type="ORF">ACFQ3W_02225</name>
</gene>
<reference evidence="3" key="1">
    <citation type="journal article" date="2019" name="Int. J. Syst. Evol. Microbiol.">
        <title>The Global Catalogue of Microorganisms (GCM) 10K type strain sequencing project: providing services to taxonomists for standard genome sequencing and annotation.</title>
        <authorList>
            <consortium name="The Broad Institute Genomics Platform"/>
            <consortium name="The Broad Institute Genome Sequencing Center for Infectious Disease"/>
            <person name="Wu L."/>
            <person name="Ma J."/>
        </authorList>
    </citation>
    <scope>NUCLEOTIDE SEQUENCE [LARGE SCALE GENOMIC DNA]</scope>
    <source>
        <strain evidence="3">CCUG 59189</strain>
    </source>
</reference>
<evidence type="ECO:0000313" key="3">
    <source>
        <dbReference type="Proteomes" id="UP001597262"/>
    </source>
</evidence>